<dbReference type="EMBL" id="JAHQCS010000186">
    <property type="protein sequence ID" value="MBU9714849.1"/>
    <property type="molecule type" value="Genomic_DNA"/>
</dbReference>
<sequence>MYPVLAISGYKPHELGIYNEKHVQLDHLKYAIKKKLQELVEEFGIQWILTSGQPGVELWAAEAAIGLKEMYPIKVATLAPFYEQQERWSDPVKELYTYIWEQSDYNDYISKRKYEHSSQLRQKNQFIIDKSDAFLVLYDEHLEGSPSFYLNYAKKREAVSDFPIFYLTPDDIEDVIRESQEENNWN</sequence>
<dbReference type="Pfam" id="PF06908">
    <property type="entry name" value="YpsA"/>
    <property type="match status" value="1"/>
</dbReference>
<protein>
    <submittedName>
        <fullName evidence="1">DUF1273 family protein</fullName>
    </submittedName>
</protein>
<dbReference type="PANTHER" id="PTHR38440:SF1">
    <property type="entry name" value="UPF0398 PROTEIN SPR0331"/>
    <property type="match status" value="1"/>
</dbReference>
<evidence type="ECO:0000313" key="1">
    <source>
        <dbReference type="EMBL" id="MBU9714849.1"/>
    </source>
</evidence>
<gene>
    <name evidence="1" type="ORF">KS419_24185</name>
</gene>
<name>A0ABS6JNR8_9BACI</name>
<dbReference type="PIRSF" id="PIRSF021290">
    <property type="entry name" value="DUF1273"/>
    <property type="match status" value="1"/>
</dbReference>
<proteinExistence type="predicted"/>
<organism evidence="1 2">
    <name type="scientific">Evansella tamaricis</name>
    <dbReference type="NCBI Taxonomy" id="2069301"/>
    <lineage>
        <taxon>Bacteria</taxon>
        <taxon>Bacillati</taxon>
        <taxon>Bacillota</taxon>
        <taxon>Bacilli</taxon>
        <taxon>Bacillales</taxon>
        <taxon>Bacillaceae</taxon>
        <taxon>Evansella</taxon>
    </lineage>
</organism>
<dbReference type="NCBIfam" id="NF010181">
    <property type="entry name" value="PRK13660.1"/>
    <property type="match status" value="1"/>
</dbReference>
<keyword evidence="2" id="KW-1185">Reference proteome</keyword>
<accession>A0ABS6JNR8</accession>
<dbReference type="InterPro" id="IPR010697">
    <property type="entry name" value="YspA"/>
</dbReference>
<dbReference type="RefSeq" id="WP_217069670.1">
    <property type="nucleotide sequence ID" value="NZ_JAHQCS010000186.1"/>
</dbReference>
<reference evidence="1 2" key="1">
    <citation type="submission" date="2021-06" db="EMBL/GenBank/DDBJ databases">
        <title>Bacillus sp. RD4P76, an endophyte from a halophyte.</title>
        <authorList>
            <person name="Sun J.-Q."/>
        </authorList>
    </citation>
    <scope>NUCLEOTIDE SEQUENCE [LARGE SCALE GENOMIC DNA]</scope>
    <source>
        <strain evidence="1 2">CGMCC 1.15917</strain>
    </source>
</reference>
<dbReference type="PANTHER" id="PTHR38440">
    <property type="entry name" value="UPF0398 PROTEIN YPSA"/>
    <property type="match status" value="1"/>
</dbReference>
<dbReference type="Proteomes" id="UP000784880">
    <property type="component" value="Unassembled WGS sequence"/>
</dbReference>
<comment type="caution">
    <text evidence="1">The sequence shown here is derived from an EMBL/GenBank/DDBJ whole genome shotgun (WGS) entry which is preliminary data.</text>
</comment>
<evidence type="ECO:0000313" key="2">
    <source>
        <dbReference type="Proteomes" id="UP000784880"/>
    </source>
</evidence>